<dbReference type="RefSeq" id="WP_020910721.1">
    <property type="nucleotide sequence ID" value="NC_011566.1"/>
</dbReference>
<dbReference type="PROSITE" id="PS50263">
    <property type="entry name" value="CN_HYDROLASE"/>
    <property type="match status" value="1"/>
</dbReference>
<dbReference type="eggNOG" id="COG0388">
    <property type="taxonomic scope" value="Bacteria"/>
</dbReference>
<proteinExistence type="inferred from homology"/>
<dbReference type="InterPro" id="IPR045254">
    <property type="entry name" value="Nit1/2_C-N_Hydrolase"/>
</dbReference>
<keyword evidence="5" id="KW-1185">Reference proteome</keyword>
<dbReference type="AlphaFoldDB" id="B8CI64"/>
<dbReference type="GO" id="GO:0016811">
    <property type="term" value="F:hydrolase activity, acting on carbon-nitrogen (but not peptide) bonds, in linear amides"/>
    <property type="evidence" value="ECO:0007669"/>
    <property type="project" value="InterPro"/>
</dbReference>
<dbReference type="OrthoDB" id="9811121at2"/>
<dbReference type="InterPro" id="IPR001110">
    <property type="entry name" value="UPF0012_CS"/>
</dbReference>
<reference evidence="4 5" key="1">
    <citation type="journal article" date="2008" name="PLoS ONE">
        <title>Environmental adaptation: genomic analysis of the piezotolerant and psychrotolerant deep-sea iron reducing bacterium Shewanella piezotolerans WP3.</title>
        <authorList>
            <person name="Wang F."/>
            <person name="Wang J."/>
            <person name="Jian H."/>
            <person name="Zhang B."/>
            <person name="Li S."/>
            <person name="Wang F."/>
            <person name="Zeng X."/>
            <person name="Gao L."/>
            <person name="Bartlett D.H."/>
            <person name="Yu J."/>
            <person name="Hu S."/>
            <person name="Xiao X."/>
        </authorList>
    </citation>
    <scope>NUCLEOTIDE SEQUENCE [LARGE SCALE GENOMIC DNA]</scope>
    <source>
        <strain evidence="5">WP3 / JCM 13877</strain>
    </source>
</reference>
<keyword evidence="2" id="KW-0378">Hydrolase</keyword>
<evidence type="ECO:0000259" key="3">
    <source>
        <dbReference type="PROSITE" id="PS50263"/>
    </source>
</evidence>
<dbReference type="PANTHER" id="PTHR23088">
    <property type="entry name" value="NITRILASE-RELATED"/>
    <property type="match status" value="1"/>
</dbReference>
<gene>
    <name evidence="4" type="ordered locus">swp_0512</name>
</gene>
<dbReference type="InterPro" id="IPR036526">
    <property type="entry name" value="C-N_Hydrolase_sf"/>
</dbReference>
<dbReference type="SUPFAM" id="SSF56317">
    <property type="entry name" value="Carbon-nitrogen hydrolase"/>
    <property type="match status" value="1"/>
</dbReference>
<dbReference type="STRING" id="225849.swp_0512"/>
<protein>
    <submittedName>
        <fullName evidence="4">Nitrilase/cyanide hydratase and apolipoprotein N-acyltransferase</fullName>
    </submittedName>
</protein>
<name>B8CI64_SHEPW</name>
<dbReference type="CDD" id="cd07572">
    <property type="entry name" value="nit"/>
    <property type="match status" value="1"/>
</dbReference>
<dbReference type="KEGG" id="swp:swp_0512"/>
<dbReference type="EMBL" id="CP000472">
    <property type="protein sequence ID" value="ACJ27340.1"/>
    <property type="molecule type" value="Genomic_DNA"/>
</dbReference>
<dbReference type="Proteomes" id="UP000000753">
    <property type="component" value="Chromosome"/>
</dbReference>
<organism evidence="4 5">
    <name type="scientific">Shewanella piezotolerans (strain WP3 / JCM 13877)</name>
    <dbReference type="NCBI Taxonomy" id="225849"/>
    <lineage>
        <taxon>Bacteria</taxon>
        <taxon>Pseudomonadati</taxon>
        <taxon>Pseudomonadota</taxon>
        <taxon>Gammaproteobacteria</taxon>
        <taxon>Alteromonadales</taxon>
        <taxon>Shewanellaceae</taxon>
        <taxon>Shewanella</taxon>
    </lineage>
</organism>
<evidence type="ECO:0000313" key="4">
    <source>
        <dbReference type="EMBL" id="ACJ27340.1"/>
    </source>
</evidence>
<accession>B8CI64</accession>
<sequence length="277" mass="30820">MQVNLLQCQSSRSVTENLAFIESQLKQLTRHIESKQLVVLPECCLLFGGRESQQLEYATDEAHSQLKQALAALASKYSIVLVAGSIPILAEDGRIYNRCYVFDTDSSILGFYDKLHLFDVEVSDGTKQYRESDAFCPGKHITVVDTPFGKLGLSICYDIRFPDLFRALREAGAEIIALPAAFTKVTGEAHWQVLLQARAIETQCFVLAAAQWGVHNEGGRETWGQSMIIGPWGNVIAEKPTGTGWLSAELDMSELVDVRAKMPIINHNRFQSPRLSE</sequence>
<dbReference type="Gene3D" id="3.60.110.10">
    <property type="entry name" value="Carbon-nitrogen hydrolase"/>
    <property type="match status" value="1"/>
</dbReference>
<dbReference type="PROSITE" id="PS01227">
    <property type="entry name" value="UPF0012"/>
    <property type="match status" value="1"/>
</dbReference>
<dbReference type="InterPro" id="IPR003010">
    <property type="entry name" value="C-N_Hydrolase"/>
</dbReference>
<comment type="similarity">
    <text evidence="1">Belongs to the carbon-nitrogen hydrolase superfamily. NIT1/NIT2 family.</text>
</comment>
<evidence type="ECO:0000256" key="2">
    <source>
        <dbReference type="ARBA" id="ARBA00022801"/>
    </source>
</evidence>
<dbReference type="PANTHER" id="PTHR23088:SF27">
    <property type="entry name" value="DEAMINATED GLUTATHIONE AMIDASE"/>
    <property type="match status" value="1"/>
</dbReference>
<feature type="domain" description="CN hydrolase" evidence="3">
    <location>
        <begin position="1"/>
        <end position="252"/>
    </location>
</feature>
<evidence type="ECO:0000313" key="5">
    <source>
        <dbReference type="Proteomes" id="UP000000753"/>
    </source>
</evidence>
<dbReference type="HOGENOM" id="CLU_030130_1_2_6"/>
<dbReference type="Pfam" id="PF00795">
    <property type="entry name" value="CN_hydrolase"/>
    <property type="match status" value="1"/>
</dbReference>
<evidence type="ECO:0000256" key="1">
    <source>
        <dbReference type="ARBA" id="ARBA00010613"/>
    </source>
</evidence>